<dbReference type="STRING" id="78346.BRUM_0052"/>
<sequence>MAANDATTIPNTGMNAGMTNDSQRTDDSTKSTIVFRPLGWNDLGTVTELFDRTWPQDVDELGPDMSRLISRYFVLHYLKPTTFANGAFTTDGTLAGVTFIRVAGEAPQLDEIEVGEEMKALERRICADSKAVKHMAALKSGFSVEIDLEREGHANETTMGELELFIVNPDVRGHGVGGQLWRRMQQHFAAWDVPAFYLHTDSDCDVSFYDHKGLDCIAHRSAERPAGAPIEDSKEPLFDDMFIYRGRVNA</sequence>
<proteinExistence type="predicted"/>
<feature type="domain" description="N-acetyltransferase" evidence="2">
    <location>
        <begin position="33"/>
        <end position="246"/>
    </location>
</feature>
<dbReference type="SUPFAM" id="SSF55729">
    <property type="entry name" value="Acyl-CoA N-acyltransferases (Nat)"/>
    <property type="match status" value="1"/>
</dbReference>
<dbReference type="GO" id="GO:0016747">
    <property type="term" value="F:acyltransferase activity, transferring groups other than amino-acyl groups"/>
    <property type="evidence" value="ECO:0007669"/>
    <property type="project" value="InterPro"/>
</dbReference>
<dbReference type="eggNOG" id="COG0454">
    <property type="taxonomic scope" value="Bacteria"/>
</dbReference>
<comment type="caution">
    <text evidence="3">The sequence shown here is derived from an EMBL/GenBank/DDBJ whole genome shotgun (WGS) entry which is preliminary data.</text>
</comment>
<dbReference type="CDD" id="cd04301">
    <property type="entry name" value="NAT_SF"/>
    <property type="match status" value="1"/>
</dbReference>
<evidence type="ECO:0000256" key="1">
    <source>
        <dbReference type="SAM" id="MobiDB-lite"/>
    </source>
</evidence>
<keyword evidence="3" id="KW-0808">Transferase</keyword>
<dbReference type="Proteomes" id="UP000029078">
    <property type="component" value="Unassembled WGS sequence"/>
</dbReference>
<evidence type="ECO:0000313" key="4">
    <source>
        <dbReference type="Proteomes" id="UP000029078"/>
    </source>
</evidence>
<dbReference type="Pfam" id="PF00583">
    <property type="entry name" value="Acetyltransf_1"/>
    <property type="match status" value="1"/>
</dbReference>
<dbReference type="RefSeq" id="WP_026646829.1">
    <property type="nucleotide sequence ID" value="NZ_JGZL01000001.1"/>
</dbReference>
<accession>A0A087D5K6</accession>
<feature type="region of interest" description="Disordered" evidence="1">
    <location>
        <begin position="1"/>
        <end position="28"/>
    </location>
</feature>
<dbReference type="EMBL" id="JGZL01000001">
    <property type="protein sequence ID" value="KFI90806.1"/>
    <property type="molecule type" value="Genomic_DNA"/>
</dbReference>
<reference evidence="3 4" key="1">
    <citation type="submission" date="2014-03" db="EMBL/GenBank/DDBJ databases">
        <title>Genomics of Bifidobacteria.</title>
        <authorList>
            <person name="Ventura M."/>
            <person name="Milani C."/>
            <person name="Lugli G.A."/>
        </authorList>
    </citation>
    <scope>NUCLEOTIDE SEQUENCE [LARGE SCALE GENOMIC DNA]</scope>
    <source>
        <strain evidence="3 4">LMG 21811</strain>
    </source>
</reference>
<dbReference type="PROSITE" id="PS51186">
    <property type="entry name" value="GNAT"/>
    <property type="match status" value="1"/>
</dbReference>
<dbReference type="InterPro" id="IPR016181">
    <property type="entry name" value="Acyl_CoA_acyltransferase"/>
</dbReference>
<dbReference type="Gene3D" id="3.40.630.30">
    <property type="match status" value="1"/>
</dbReference>
<organism evidence="3 4">
    <name type="scientific">Bifidobacterium ruminantium</name>
    <dbReference type="NCBI Taxonomy" id="78346"/>
    <lineage>
        <taxon>Bacteria</taxon>
        <taxon>Bacillati</taxon>
        <taxon>Actinomycetota</taxon>
        <taxon>Actinomycetes</taxon>
        <taxon>Bifidobacteriales</taxon>
        <taxon>Bifidobacteriaceae</taxon>
        <taxon>Bifidobacterium</taxon>
    </lineage>
</organism>
<dbReference type="InterPro" id="IPR000182">
    <property type="entry name" value="GNAT_dom"/>
</dbReference>
<dbReference type="AlphaFoldDB" id="A0A087D5K6"/>
<evidence type="ECO:0000313" key="3">
    <source>
        <dbReference type="EMBL" id="KFI90806.1"/>
    </source>
</evidence>
<name>A0A087D5K6_BIFRU</name>
<feature type="compositionally biased region" description="Polar residues" evidence="1">
    <location>
        <begin position="1"/>
        <end position="22"/>
    </location>
</feature>
<gene>
    <name evidence="3" type="ORF">BRUM_0052</name>
</gene>
<protein>
    <submittedName>
        <fullName evidence="3">Acetyltransferase, GNAT family</fullName>
    </submittedName>
</protein>
<evidence type="ECO:0000259" key="2">
    <source>
        <dbReference type="PROSITE" id="PS51186"/>
    </source>
</evidence>
<keyword evidence="4" id="KW-1185">Reference proteome</keyword>